<name>A0A0W0YF94_9GAMM</name>
<dbReference type="PANTHER" id="PTHR46211:SF1">
    <property type="entry name" value="GLYCEROPHOSPHODIESTER PHOSPHODIESTERASE, CYTOPLASMIC"/>
    <property type="match status" value="1"/>
</dbReference>
<dbReference type="SUPFAM" id="SSF51695">
    <property type="entry name" value="PLC-like phosphodiesterases"/>
    <property type="match status" value="1"/>
</dbReference>
<dbReference type="GO" id="GO:0006629">
    <property type="term" value="P:lipid metabolic process"/>
    <property type="evidence" value="ECO:0007669"/>
    <property type="project" value="InterPro"/>
</dbReference>
<keyword evidence="2" id="KW-0378">Hydrolase</keyword>
<dbReference type="AlphaFoldDB" id="A0A0W0YF94"/>
<sequence>MLLSLLGKTVDGYFAFIPRNKPSLERIQPIRLIAHRGAHNRAEGIIENTLPAFALAKDLGCWGIEFDVRSTADNVFVVNHDATLKRLWGHNQEIAKITFNELRALVPDIPTLAEVVALYGKSMHLFIELKTPIHHEEILVAQLRELSAGENYHFLTLNSSIFSSLTQIPKESLLLVASHNNVQEFCNLCIRENYGGVLGHYLMIHKKAINQLRATQKIVGVGLVDSKYSLYRELNRKLNWIFTDRAAETSIYLQSLQNKEEKNKL</sequence>
<dbReference type="PATRIC" id="fig|28087.4.peg.2537"/>
<dbReference type="EMBL" id="LNYV01000035">
    <property type="protein sequence ID" value="KTD55499.1"/>
    <property type="molecule type" value="Genomic_DNA"/>
</dbReference>
<evidence type="ECO:0000313" key="3">
    <source>
        <dbReference type="Proteomes" id="UP000054621"/>
    </source>
</evidence>
<dbReference type="InterPro" id="IPR017946">
    <property type="entry name" value="PLC-like_Pdiesterase_TIM-brl"/>
</dbReference>
<organism evidence="2 3">
    <name type="scientific">Legionella sainthelensi</name>
    <dbReference type="NCBI Taxonomy" id="28087"/>
    <lineage>
        <taxon>Bacteria</taxon>
        <taxon>Pseudomonadati</taxon>
        <taxon>Pseudomonadota</taxon>
        <taxon>Gammaproteobacteria</taxon>
        <taxon>Legionellales</taxon>
        <taxon>Legionellaceae</taxon>
        <taxon>Legionella</taxon>
    </lineage>
</organism>
<dbReference type="PROSITE" id="PS51704">
    <property type="entry name" value="GP_PDE"/>
    <property type="match status" value="1"/>
</dbReference>
<dbReference type="PANTHER" id="PTHR46211">
    <property type="entry name" value="GLYCEROPHOSPHORYL DIESTER PHOSPHODIESTERASE"/>
    <property type="match status" value="1"/>
</dbReference>
<evidence type="ECO:0000313" key="2">
    <source>
        <dbReference type="EMBL" id="KTD55499.1"/>
    </source>
</evidence>
<dbReference type="Gene3D" id="3.20.20.190">
    <property type="entry name" value="Phosphatidylinositol (PI) phosphodiesterase"/>
    <property type="match status" value="1"/>
</dbReference>
<dbReference type="STRING" id="28087.Lsai_2358"/>
<comment type="caution">
    <text evidence="2">The sequence shown here is derived from an EMBL/GenBank/DDBJ whole genome shotgun (WGS) entry which is preliminary data.</text>
</comment>
<dbReference type="OrthoDB" id="9795622at2"/>
<protein>
    <submittedName>
        <fullName evidence="2">Glycerophosphoryl diester phosphodiesterase</fullName>
        <ecNumber evidence="2">3.1.4.46</ecNumber>
    </submittedName>
</protein>
<reference evidence="2 3" key="1">
    <citation type="submission" date="2015-11" db="EMBL/GenBank/DDBJ databases">
        <title>Genomic analysis of 38 Legionella species identifies large and diverse effector repertoires.</title>
        <authorList>
            <person name="Burstein D."/>
            <person name="Amaro F."/>
            <person name="Zusman T."/>
            <person name="Lifshitz Z."/>
            <person name="Cohen O."/>
            <person name="Gilbert J.A."/>
            <person name="Pupko T."/>
            <person name="Shuman H.A."/>
            <person name="Segal G."/>
        </authorList>
    </citation>
    <scope>NUCLEOTIDE SEQUENCE [LARGE SCALE GENOMIC DNA]</scope>
    <source>
        <strain evidence="2 3">Mt.St.Helens-4</strain>
    </source>
</reference>
<dbReference type="GO" id="GO:0008889">
    <property type="term" value="F:glycerophosphodiester phosphodiesterase activity"/>
    <property type="evidence" value="ECO:0007669"/>
    <property type="project" value="UniProtKB-EC"/>
</dbReference>
<dbReference type="EC" id="3.1.4.46" evidence="2"/>
<dbReference type="Proteomes" id="UP000054621">
    <property type="component" value="Unassembled WGS sequence"/>
</dbReference>
<feature type="domain" description="GP-PDE" evidence="1">
    <location>
        <begin position="30"/>
        <end position="265"/>
    </location>
</feature>
<gene>
    <name evidence="2" type="ORF">Lsai_2358</name>
</gene>
<dbReference type="InterPro" id="IPR030395">
    <property type="entry name" value="GP_PDE_dom"/>
</dbReference>
<dbReference type="Pfam" id="PF03009">
    <property type="entry name" value="GDPD"/>
    <property type="match status" value="1"/>
</dbReference>
<evidence type="ECO:0000259" key="1">
    <source>
        <dbReference type="PROSITE" id="PS51704"/>
    </source>
</evidence>
<accession>A0A0W0YF94</accession>
<dbReference type="RefSeq" id="WP_027271878.1">
    <property type="nucleotide sequence ID" value="NZ_CAAAJE010000026.1"/>
</dbReference>
<proteinExistence type="predicted"/>
<dbReference type="eggNOG" id="COG0584">
    <property type="taxonomic scope" value="Bacteria"/>
</dbReference>